<evidence type="ECO:0000313" key="2">
    <source>
        <dbReference type="Proteomes" id="UP001642487"/>
    </source>
</evidence>
<dbReference type="Proteomes" id="UP001642487">
    <property type="component" value="Chromosome 1"/>
</dbReference>
<accession>A0ABP0XLY6</accession>
<reference evidence="1 2" key="1">
    <citation type="submission" date="2024-03" db="EMBL/GenBank/DDBJ databases">
        <authorList>
            <person name="Gkanogiannis A."/>
            <person name="Becerra Lopez-Lavalle L."/>
        </authorList>
    </citation>
    <scope>NUCLEOTIDE SEQUENCE [LARGE SCALE GENOMIC DNA]</scope>
</reference>
<sequence>MQQQHGDSQASIRLPYSCQVHMISYELEELKDIWESLKAKQRCFTFQGIDLVHTIEEYQNSSLQQIIAMHN</sequence>
<name>A0ABP0XLY6_9ROSI</name>
<proteinExistence type="predicted"/>
<organism evidence="1 2">
    <name type="scientific">Citrullus colocynthis</name>
    <name type="common">colocynth</name>
    <dbReference type="NCBI Taxonomy" id="252529"/>
    <lineage>
        <taxon>Eukaryota</taxon>
        <taxon>Viridiplantae</taxon>
        <taxon>Streptophyta</taxon>
        <taxon>Embryophyta</taxon>
        <taxon>Tracheophyta</taxon>
        <taxon>Spermatophyta</taxon>
        <taxon>Magnoliopsida</taxon>
        <taxon>eudicotyledons</taxon>
        <taxon>Gunneridae</taxon>
        <taxon>Pentapetalae</taxon>
        <taxon>rosids</taxon>
        <taxon>fabids</taxon>
        <taxon>Cucurbitales</taxon>
        <taxon>Cucurbitaceae</taxon>
        <taxon>Benincaseae</taxon>
        <taxon>Citrullus</taxon>
    </lineage>
</organism>
<protein>
    <submittedName>
        <fullName evidence="1">Uncharacterized protein</fullName>
    </submittedName>
</protein>
<evidence type="ECO:0000313" key="1">
    <source>
        <dbReference type="EMBL" id="CAK9309178.1"/>
    </source>
</evidence>
<dbReference type="EMBL" id="OZ021735">
    <property type="protein sequence ID" value="CAK9309178.1"/>
    <property type="molecule type" value="Genomic_DNA"/>
</dbReference>
<gene>
    <name evidence="1" type="ORF">CITCOLO1_LOCUS720</name>
</gene>
<keyword evidence="2" id="KW-1185">Reference proteome</keyword>